<name>A0A811GI46_9GAMM</name>
<dbReference type="EMBL" id="CADDTS010000025">
    <property type="protein sequence ID" value="CAB1214077.1"/>
    <property type="molecule type" value="Genomic_DNA"/>
</dbReference>
<accession>A0A811GI46</accession>
<sequence>MRKLLIPIFIFSVLILGYAVYQDSQMKKRQELEQVIQDAHQSLNIVDTNPHNMILGDQVEIMMTDSSDQFILKPKEL</sequence>
<proteinExistence type="predicted"/>
<reference evidence="1 2" key="1">
    <citation type="submission" date="2020-02" db="EMBL/GenBank/DDBJ databases">
        <authorList>
            <person name="Chaudhuri R."/>
        </authorList>
    </citation>
    <scope>NUCLEOTIDE SEQUENCE [LARGE SCALE GENOMIC DNA]</scope>
    <source>
        <strain evidence="1">SFB21</strain>
    </source>
</reference>
<gene>
    <name evidence="1" type="ORF">SFB21_1422</name>
</gene>
<evidence type="ECO:0000313" key="1">
    <source>
        <dbReference type="EMBL" id="CAB1214077.1"/>
    </source>
</evidence>
<organism evidence="1 2">
    <name type="scientific">Acinetobacter bouvetii</name>
    <dbReference type="NCBI Taxonomy" id="202951"/>
    <lineage>
        <taxon>Bacteria</taxon>
        <taxon>Pseudomonadati</taxon>
        <taxon>Pseudomonadota</taxon>
        <taxon>Gammaproteobacteria</taxon>
        <taxon>Moraxellales</taxon>
        <taxon>Moraxellaceae</taxon>
        <taxon>Acinetobacter</taxon>
    </lineage>
</organism>
<comment type="caution">
    <text evidence="1">The sequence shown here is derived from an EMBL/GenBank/DDBJ whole genome shotgun (WGS) entry which is preliminary data.</text>
</comment>
<dbReference type="AlphaFoldDB" id="A0A811GI46"/>
<dbReference type="Proteomes" id="UP000489961">
    <property type="component" value="Unassembled WGS sequence"/>
</dbReference>
<evidence type="ECO:0000313" key="2">
    <source>
        <dbReference type="Proteomes" id="UP000489961"/>
    </source>
</evidence>
<protein>
    <submittedName>
        <fullName evidence="1">Uncharacterized protein</fullName>
    </submittedName>
</protein>